<keyword evidence="4" id="KW-0819">tRNA processing</keyword>
<evidence type="ECO:0000256" key="5">
    <source>
        <dbReference type="ARBA" id="ARBA00022723"/>
    </source>
</evidence>
<dbReference type="Proteomes" id="UP000812966">
    <property type="component" value="Unassembled WGS sequence"/>
</dbReference>
<dbReference type="GO" id="GO:0052717">
    <property type="term" value="F:tRNA-specific adenosine-34 deaminase activity"/>
    <property type="evidence" value="ECO:0007669"/>
    <property type="project" value="UniProtKB-EC"/>
</dbReference>
<evidence type="ECO:0000256" key="6">
    <source>
        <dbReference type="ARBA" id="ARBA00022801"/>
    </source>
</evidence>
<evidence type="ECO:0000256" key="7">
    <source>
        <dbReference type="ARBA" id="ARBA00022833"/>
    </source>
</evidence>
<dbReference type="Pfam" id="PF00383">
    <property type="entry name" value="dCMP_cyt_deam_1"/>
    <property type="match status" value="1"/>
</dbReference>
<evidence type="ECO:0000256" key="2">
    <source>
        <dbReference type="ARBA" id="ARBA00010669"/>
    </source>
</evidence>
<keyword evidence="6" id="KW-0378">Hydrolase</keyword>
<evidence type="ECO:0000256" key="3">
    <source>
        <dbReference type="ARBA" id="ARBA00012740"/>
    </source>
</evidence>
<evidence type="ECO:0000256" key="8">
    <source>
        <dbReference type="ARBA" id="ARBA00048045"/>
    </source>
</evidence>
<accession>A0A8K0JVF0</accession>
<dbReference type="PANTHER" id="PTHR11079:SF149">
    <property type="entry name" value="TRNA-SPECIFIC ADENOSINE DEAMINASE 2"/>
    <property type="match status" value="1"/>
</dbReference>
<proteinExistence type="inferred from homology"/>
<evidence type="ECO:0000313" key="12">
    <source>
        <dbReference type="Proteomes" id="UP000812966"/>
    </source>
</evidence>
<comment type="caution">
    <text evidence="11">The sequence shown here is derived from an EMBL/GenBank/DDBJ whole genome shotgun (WGS) entry which is preliminary data.</text>
</comment>
<feature type="region of interest" description="Disordered" evidence="9">
    <location>
        <begin position="29"/>
        <end position="55"/>
    </location>
</feature>
<evidence type="ECO:0000256" key="9">
    <source>
        <dbReference type="SAM" id="MobiDB-lite"/>
    </source>
</evidence>
<dbReference type="GO" id="GO:0052718">
    <property type="term" value="C:tRNA-specific adenosine-34 deaminase complex"/>
    <property type="evidence" value="ECO:0007669"/>
    <property type="project" value="UniProtKB-ARBA"/>
</dbReference>
<keyword evidence="12" id="KW-1185">Reference proteome</keyword>
<comment type="similarity">
    <text evidence="2">Belongs to the cytidine and deoxycytidylate deaminase family. ADAT2 subfamily.</text>
</comment>
<evidence type="ECO:0000256" key="4">
    <source>
        <dbReference type="ARBA" id="ARBA00022694"/>
    </source>
</evidence>
<dbReference type="Gene3D" id="3.40.140.10">
    <property type="entry name" value="Cytidine Deaminase, domain 2"/>
    <property type="match status" value="1"/>
</dbReference>
<feature type="compositionally biased region" description="Basic and acidic residues" evidence="9">
    <location>
        <begin position="30"/>
        <end position="50"/>
    </location>
</feature>
<feature type="domain" description="CMP/dCMP-type deaminase" evidence="10">
    <location>
        <begin position="67"/>
        <end position="178"/>
    </location>
</feature>
<dbReference type="CDD" id="cd01285">
    <property type="entry name" value="nucleoside_deaminase"/>
    <property type="match status" value="1"/>
</dbReference>
<dbReference type="InterPro" id="IPR002125">
    <property type="entry name" value="CMP_dCMP_dom"/>
</dbReference>
<keyword evidence="7" id="KW-0862">Zinc</keyword>
<dbReference type="EC" id="3.5.4.33" evidence="3"/>
<organism evidence="11 12">
    <name type="scientific">Filobasidium floriforme</name>
    <dbReference type="NCBI Taxonomy" id="5210"/>
    <lineage>
        <taxon>Eukaryota</taxon>
        <taxon>Fungi</taxon>
        <taxon>Dikarya</taxon>
        <taxon>Basidiomycota</taxon>
        <taxon>Agaricomycotina</taxon>
        <taxon>Tremellomycetes</taxon>
        <taxon>Filobasidiales</taxon>
        <taxon>Filobasidiaceae</taxon>
        <taxon>Filobasidium</taxon>
    </lineage>
</organism>
<dbReference type="PANTHER" id="PTHR11079">
    <property type="entry name" value="CYTOSINE DEAMINASE FAMILY MEMBER"/>
    <property type="match status" value="1"/>
</dbReference>
<sequence length="249" mass="27408">MCRSGFGEQEGPFELLVESLESIEVQQKVSSEKETIEVQTKESTLSEKKGPSGQAEAYYVPVEEQSEEDKTWMRVALDMAEEALQAAEVPVGCVFVRNGEAIAKARNRTNEWRNATLHAELVSLDHIIQTQQIPTPLSDVTLYVTVEPCVMCASALRQVGIGKVYYGCGNERFGGCGSVLDVNSTDMIPTQKGFPAYGGYYREEAILALRRFYITSNTNAPKPRNKGKRVLKTEFLPIKPAGGTPPPAL</sequence>
<dbReference type="SUPFAM" id="SSF53927">
    <property type="entry name" value="Cytidine deaminase-like"/>
    <property type="match status" value="1"/>
</dbReference>
<dbReference type="GO" id="GO:0005737">
    <property type="term" value="C:cytoplasm"/>
    <property type="evidence" value="ECO:0007669"/>
    <property type="project" value="TreeGrafter"/>
</dbReference>
<dbReference type="PROSITE" id="PS51747">
    <property type="entry name" value="CYT_DCMP_DEAMINASES_2"/>
    <property type="match status" value="1"/>
</dbReference>
<dbReference type="GO" id="GO:0002100">
    <property type="term" value="P:tRNA wobble adenosine to inosine editing"/>
    <property type="evidence" value="ECO:0007669"/>
    <property type="project" value="InterPro"/>
</dbReference>
<protein>
    <recommendedName>
        <fullName evidence="3">tRNA(adenine(34)) deaminase</fullName>
        <ecNumber evidence="3">3.5.4.33</ecNumber>
    </recommendedName>
</protein>
<keyword evidence="5" id="KW-0479">Metal-binding</keyword>
<name>A0A8K0JVF0_9TREE</name>
<comment type="catalytic activity">
    <reaction evidence="8">
        <text>adenosine(34) in tRNA + H2O + H(+) = inosine(34) in tRNA + NH4(+)</text>
        <dbReference type="Rhea" id="RHEA:43168"/>
        <dbReference type="Rhea" id="RHEA-COMP:10373"/>
        <dbReference type="Rhea" id="RHEA-COMP:10374"/>
        <dbReference type="ChEBI" id="CHEBI:15377"/>
        <dbReference type="ChEBI" id="CHEBI:15378"/>
        <dbReference type="ChEBI" id="CHEBI:28938"/>
        <dbReference type="ChEBI" id="CHEBI:74411"/>
        <dbReference type="ChEBI" id="CHEBI:82852"/>
        <dbReference type="EC" id="3.5.4.33"/>
    </reaction>
</comment>
<dbReference type="AlphaFoldDB" id="A0A8K0JVF0"/>
<evidence type="ECO:0000256" key="1">
    <source>
        <dbReference type="ARBA" id="ARBA00001947"/>
    </source>
</evidence>
<dbReference type="EMBL" id="JABELV010000011">
    <property type="protein sequence ID" value="KAG7571083.1"/>
    <property type="molecule type" value="Genomic_DNA"/>
</dbReference>
<dbReference type="InterPro" id="IPR016193">
    <property type="entry name" value="Cytidine_deaminase-like"/>
</dbReference>
<dbReference type="FunFam" id="3.40.140.10:FF:000039">
    <property type="entry name" value="tRNA-specific adenosine deaminase"/>
    <property type="match status" value="1"/>
</dbReference>
<evidence type="ECO:0000313" key="11">
    <source>
        <dbReference type="EMBL" id="KAG7571083.1"/>
    </source>
</evidence>
<evidence type="ECO:0000259" key="10">
    <source>
        <dbReference type="PROSITE" id="PS51747"/>
    </source>
</evidence>
<dbReference type="GO" id="GO:0046872">
    <property type="term" value="F:metal ion binding"/>
    <property type="evidence" value="ECO:0007669"/>
    <property type="project" value="UniProtKB-KW"/>
</dbReference>
<dbReference type="GO" id="GO:0005634">
    <property type="term" value="C:nucleus"/>
    <property type="evidence" value="ECO:0007669"/>
    <property type="project" value="TreeGrafter"/>
</dbReference>
<reference evidence="11" key="1">
    <citation type="submission" date="2020-04" db="EMBL/GenBank/DDBJ databases">
        <title>Analysis of mating type loci in Filobasidium floriforme.</title>
        <authorList>
            <person name="Nowrousian M."/>
        </authorList>
    </citation>
    <scope>NUCLEOTIDE SEQUENCE</scope>
    <source>
        <strain evidence="11">CBS 6242</strain>
    </source>
</reference>
<comment type="cofactor">
    <cofactor evidence="1">
        <name>Zn(2+)</name>
        <dbReference type="ChEBI" id="CHEBI:29105"/>
    </cofactor>
</comment>
<gene>
    <name evidence="11" type="ORF">FFLO_00908</name>
</gene>